<evidence type="ECO:0000313" key="13">
    <source>
        <dbReference type="Proteomes" id="UP000298787"/>
    </source>
</evidence>
<dbReference type="InterPro" id="IPR001611">
    <property type="entry name" value="Leu-rich_rpt"/>
</dbReference>
<dbReference type="EMBL" id="CM014079">
    <property type="protein sequence ID" value="TKS67153.1"/>
    <property type="molecule type" value="Genomic_DNA"/>
</dbReference>
<keyword evidence="4 10" id="KW-0812">Transmembrane</keyword>
<feature type="region of interest" description="Disordered" evidence="9">
    <location>
        <begin position="455"/>
        <end position="498"/>
    </location>
</feature>
<evidence type="ECO:0000259" key="11">
    <source>
        <dbReference type="SMART" id="SM00082"/>
    </source>
</evidence>
<evidence type="ECO:0000256" key="3">
    <source>
        <dbReference type="ARBA" id="ARBA00022614"/>
    </source>
</evidence>
<evidence type="ECO:0000256" key="6">
    <source>
        <dbReference type="ARBA" id="ARBA00022737"/>
    </source>
</evidence>
<keyword evidence="8 10" id="KW-0472">Membrane</keyword>
<keyword evidence="13" id="KW-1185">Reference proteome</keyword>
<proteinExistence type="inferred from homology"/>
<evidence type="ECO:0000313" key="12">
    <source>
        <dbReference type="EMBL" id="TKS67153.1"/>
    </source>
</evidence>
<feature type="transmembrane region" description="Helical" evidence="10">
    <location>
        <begin position="31"/>
        <end position="52"/>
    </location>
</feature>
<feature type="domain" description="LRRCT" evidence="11">
    <location>
        <begin position="702"/>
        <end position="752"/>
    </location>
</feature>
<dbReference type="InterPro" id="IPR003591">
    <property type="entry name" value="Leu-rich_rpt_typical-subtyp"/>
</dbReference>
<dbReference type="SMART" id="SM00082">
    <property type="entry name" value="LRRCT"/>
    <property type="match status" value="2"/>
</dbReference>
<evidence type="ECO:0000256" key="10">
    <source>
        <dbReference type="SAM" id="Phobius"/>
    </source>
</evidence>
<evidence type="ECO:0000256" key="9">
    <source>
        <dbReference type="SAM" id="MobiDB-lite"/>
    </source>
</evidence>
<dbReference type="GO" id="GO:0016020">
    <property type="term" value="C:membrane"/>
    <property type="evidence" value="ECO:0007669"/>
    <property type="project" value="UniProtKB-SubCell"/>
</dbReference>
<evidence type="ECO:0000256" key="4">
    <source>
        <dbReference type="ARBA" id="ARBA00022692"/>
    </source>
</evidence>
<evidence type="ECO:0000256" key="2">
    <source>
        <dbReference type="ARBA" id="ARBA00010439"/>
    </source>
</evidence>
<evidence type="ECO:0000256" key="8">
    <source>
        <dbReference type="ARBA" id="ARBA00023136"/>
    </source>
</evidence>
<keyword evidence="7 10" id="KW-1133">Transmembrane helix</keyword>
<dbReference type="STRING" id="240159.A0A4U5TZN4"/>
<comment type="subcellular location">
    <subcellularLocation>
        <location evidence="1">Membrane</location>
        <topology evidence="1">Single-pass type I membrane protein</topology>
    </subcellularLocation>
</comment>
<dbReference type="PANTHER" id="PTHR45773:SF8">
    <property type="entry name" value="SLIT AND NTRK-LIKE FAMILY, MEMBER 5B"/>
    <property type="match status" value="1"/>
</dbReference>
<protein>
    <submittedName>
        <fullName evidence="12">SLIT and NTRK-like protein 5</fullName>
    </submittedName>
</protein>
<dbReference type="PANTHER" id="PTHR45773">
    <property type="entry name" value="SLIT AND NTRK-LIKE PROTEIN 4-RELATED"/>
    <property type="match status" value="1"/>
</dbReference>
<sequence>MLQRRSRRYPPKVKEVNKRHRDVSMCVSPPLLSSLLLVVSAIIIPLFFEVFAKFKAPNNPQTFSFNVLGLAWLNVTKFNSPHSYFSIMFHNDLSDQGSVPDVPAFLPCEQEPSGGDDGYSSMSIQRYTILDMFPHECRHIWLRGARRMTLRTVSSAVNRRKMHFWILYVFLSATSVCTAAEMFGTYGEICQRLCACEEREGILTVSCESRGIESVSDINPVYFSQYHLLLTGNLLKKLSANDFVEYSGLTILHLGNNDISEVESGAFNGLQGLKRLHLNNNKIDALKEEFFFGLESLEYLQIDYNYITHVAPNAFSRLRHLEVLILNDNLISSLPVNIFQYVPLTHLDLRGNQLKVLPYSGLLEHMNNVVELQLEENPWNCSCELIALKTWLESISYTALVGDVVCEFPFRLHGRDLDEVSKQELCPRRAIAEYEMPPLPHLSTDAYYRTTPAPVTSSFTSSGIARSSSRPTKGPRQSGKLKSRPTSRTPSNKPQNYGQIVSYQTKSPVPLDCPTACTCNLQISDLGLNVNCQERKIEHISDLNPKPYNPKKMYLTGNYIPVVRRSDFIEATGLDLLHLGNNRIARIHDRAFGDLTHLRRLYLNGNLIDHLTADMFYGLETLQFLYLEYNVIKEVAFDTFRHVPKLQLLFLNNNLLKTLPVGTFNGLNLARLNLRNNHLRYLPVSGVLDQLTALVQVDLFENPWDCSCSILELKMWLEQLSTGTVVNNVICGSPKRLAGEDMRYIKTSNFCPNNSDILASMIPPSEESFPGSTITIETSLDSDTEYSAIPLSVMILALLLIFIVSVFVAAGLFVATKKRRQKSQNKQNNSMNACISSLNMEYGLYKKGSIPKVRTSAGHVYEYIPPPTESTCRTTAHIPTDSKSVDGFRDFDELSGAFLGNSDEEAASNVISSEYSATTPEPLNKPTTPHRDDLCYYRDVLEPDKHAHYSNTLPCKHTAHSSSQYTSDYDARHQYVQPERIQQTILYCTAPSTVYVEPNRSEYWELKAKLHVDPDYLEVLEKRTTFTQF</sequence>
<evidence type="ECO:0000256" key="5">
    <source>
        <dbReference type="ARBA" id="ARBA00022729"/>
    </source>
</evidence>
<dbReference type="InterPro" id="IPR000483">
    <property type="entry name" value="Cys-rich_flank_reg_C"/>
</dbReference>
<organism evidence="12 13">
    <name type="scientific">Collichthys lucidus</name>
    <name type="common">Big head croaker</name>
    <name type="synonym">Sciaena lucida</name>
    <dbReference type="NCBI Taxonomy" id="240159"/>
    <lineage>
        <taxon>Eukaryota</taxon>
        <taxon>Metazoa</taxon>
        <taxon>Chordata</taxon>
        <taxon>Craniata</taxon>
        <taxon>Vertebrata</taxon>
        <taxon>Euteleostomi</taxon>
        <taxon>Actinopterygii</taxon>
        <taxon>Neopterygii</taxon>
        <taxon>Teleostei</taxon>
        <taxon>Neoteleostei</taxon>
        <taxon>Acanthomorphata</taxon>
        <taxon>Eupercaria</taxon>
        <taxon>Sciaenidae</taxon>
        <taxon>Collichthys</taxon>
    </lineage>
</organism>
<name>A0A4U5TZN4_COLLU</name>
<dbReference type="GO" id="GO:0051965">
    <property type="term" value="P:positive regulation of synapse assembly"/>
    <property type="evidence" value="ECO:0007669"/>
    <property type="project" value="TreeGrafter"/>
</dbReference>
<dbReference type="SMART" id="SM00369">
    <property type="entry name" value="LRR_TYP"/>
    <property type="match status" value="10"/>
</dbReference>
<feature type="domain" description="LRRCT" evidence="11">
    <location>
        <begin position="377"/>
        <end position="427"/>
    </location>
</feature>
<feature type="compositionally biased region" description="Polar residues" evidence="9">
    <location>
        <begin position="455"/>
        <end position="471"/>
    </location>
</feature>
<dbReference type="SUPFAM" id="SSF52058">
    <property type="entry name" value="L domain-like"/>
    <property type="match status" value="2"/>
</dbReference>
<evidence type="ECO:0000256" key="1">
    <source>
        <dbReference type="ARBA" id="ARBA00004479"/>
    </source>
</evidence>
<accession>A0A4U5TZN4</accession>
<comment type="similarity">
    <text evidence="2">Belongs to the SLITRK family.</text>
</comment>
<reference evidence="12 13" key="1">
    <citation type="submission" date="2019-01" db="EMBL/GenBank/DDBJ databases">
        <title>Genome Assembly of Collichthys lucidus.</title>
        <authorList>
            <person name="Cai M."/>
            <person name="Xiao S."/>
        </authorList>
    </citation>
    <scope>NUCLEOTIDE SEQUENCE [LARGE SCALE GENOMIC DNA]</scope>
    <source>
        <strain evidence="12">JT15FE1705JMU</strain>
        <tissue evidence="12">Muscle</tissue>
    </source>
</reference>
<gene>
    <name evidence="12" type="ORF">D9C73_001524</name>
</gene>
<feature type="transmembrane region" description="Helical" evidence="10">
    <location>
        <begin position="791"/>
        <end position="815"/>
    </location>
</feature>
<feature type="compositionally biased region" description="Polar residues" evidence="9">
    <location>
        <begin position="486"/>
        <end position="498"/>
    </location>
</feature>
<keyword evidence="5" id="KW-0732">Signal</keyword>
<evidence type="ECO:0000256" key="7">
    <source>
        <dbReference type="ARBA" id="ARBA00022989"/>
    </source>
</evidence>
<dbReference type="FunFam" id="3.80.10.10:FF:000001">
    <property type="entry name" value="SLIT and NTRK-like family, member 1"/>
    <property type="match status" value="2"/>
</dbReference>
<dbReference type="Proteomes" id="UP000298787">
    <property type="component" value="Chromosome 2"/>
</dbReference>
<keyword evidence="6" id="KW-0677">Repeat</keyword>
<dbReference type="PROSITE" id="PS51450">
    <property type="entry name" value="LRR"/>
    <property type="match status" value="2"/>
</dbReference>
<keyword evidence="3" id="KW-0433">Leucine-rich repeat</keyword>
<dbReference type="Pfam" id="PF13855">
    <property type="entry name" value="LRR_8"/>
    <property type="match status" value="2"/>
</dbReference>
<dbReference type="GO" id="GO:0007409">
    <property type="term" value="P:axonogenesis"/>
    <property type="evidence" value="ECO:0007669"/>
    <property type="project" value="TreeGrafter"/>
</dbReference>
<dbReference type="Gene3D" id="3.80.10.10">
    <property type="entry name" value="Ribonuclease Inhibitor"/>
    <property type="match status" value="2"/>
</dbReference>
<dbReference type="InterPro" id="IPR032675">
    <property type="entry name" value="LRR_dom_sf"/>
</dbReference>
<dbReference type="AlphaFoldDB" id="A0A4U5TZN4"/>